<organism evidence="1 2">
    <name type="scientific">Buttiauxella gaviniae ATCC 51604</name>
    <dbReference type="NCBI Taxonomy" id="1354253"/>
    <lineage>
        <taxon>Bacteria</taxon>
        <taxon>Pseudomonadati</taxon>
        <taxon>Pseudomonadota</taxon>
        <taxon>Gammaproteobacteria</taxon>
        <taxon>Enterobacterales</taxon>
        <taxon>Enterobacteriaceae</taxon>
        <taxon>Buttiauxella</taxon>
    </lineage>
</organism>
<dbReference type="InterPro" id="IPR021242">
    <property type="entry name" value="DUF2799"/>
</dbReference>
<gene>
    <name evidence="1" type="ORF">M977_01231</name>
</gene>
<dbReference type="PROSITE" id="PS51257">
    <property type="entry name" value="PROKAR_LIPOPROTEIN"/>
    <property type="match status" value="1"/>
</dbReference>
<name>A0A1B7I3I7_9ENTR</name>
<sequence>MRYIALIPILFLSACYVDPYTHAPTPEPTDWYQAGWDDAMSGQPIRSNLVISHMHNDENVDRQEWLKGYAEGQQRICDPKFLLILGQSGKSFPGSCESLPDVAERRAQWEKGSNEEFQRSFLR</sequence>
<dbReference type="Pfam" id="PF10973">
    <property type="entry name" value="DUF2799"/>
    <property type="match status" value="1"/>
</dbReference>
<comment type="caution">
    <text evidence="1">The sequence shown here is derived from an EMBL/GenBank/DDBJ whole genome shotgun (WGS) entry which is preliminary data.</text>
</comment>
<protein>
    <submittedName>
        <fullName evidence="1">Uncharacterized DUF2799 family protein</fullName>
    </submittedName>
</protein>
<proteinExistence type="predicted"/>
<evidence type="ECO:0000313" key="2">
    <source>
        <dbReference type="Proteomes" id="UP000078504"/>
    </source>
</evidence>
<evidence type="ECO:0000313" key="1">
    <source>
        <dbReference type="EMBL" id="OAT22849.1"/>
    </source>
</evidence>
<accession>A0A1B7I3I7</accession>
<reference evidence="1 2" key="1">
    <citation type="submission" date="2016-04" db="EMBL/GenBank/DDBJ databases">
        <title>ATOL: Assembling a taxonomically balanced genome-scale reconstruction of the evolutionary history of the Enterobacteriaceae.</title>
        <authorList>
            <person name="Plunkett G.III."/>
            <person name="Neeno-Eckwall E.C."/>
            <person name="Glasner J.D."/>
            <person name="Perna N.T."/>
        </authorList>
    </citation>
    <scope>NUCLEOTIDE SEQUENCE [LARGE SCALE GENOMIC DNA]</scope>
    <source>
        <strain evidence="1 2">ATCC 51604</strain>
    </source>
</reference>
<dbReference type="AlphaFoldDB" id="A0A1B7I3I7"/>
<dbReference type="Proteomes" id="UP000078504">
    <property type="component" value="Unassembled WGS sequence"/>
</dbReference>
<dbReference type="PATRIC" id="fig|1354253.4.peg.1256"/>
<dbReference type="NCBIfam" id="NF008518">
    <property type="entry name" value="PRK11443.1"/>
    <property type="match status" value="1"/>
</dbReference>
<dbReference type="EMBL" id="LXEP01000009">
    <property type="protein sequence ID" value="OAT22849.1"/>
    <property type="molecule type" value="Genomic_DNA"/>
</dbReference>